<dbReference type="AlphaFoldDB" id="A0A0W0TQF7"/>
<dbReference type="STRING" id="45065.Lgee_1704"/>
<accession>A0A0W0TQF7</accession>
<gene>
    <name evidence="1" type="ORF">Lgee_1704</name>
</gene>
<name>A0A0W0TQF7_9GAMM</name>
<protein>
    <submittedName>
        <fullName evidence="1">Uncharacterized protein</fullName>
    </submittedName>
</protein>
<reference evidence="1 2" key="1">
    <citation type="submission" date="2015-11" db="EMBL/GenBank/DDBJ databases">
        <title>Genomic analysis of 38 Legionella species identifies large and diverse effector repertoires.</title>
        <authorList>
            <person name="Burstein D."/>
            <person name="Amaro F."/>
            <person name="Zusman T."/>
            <person name="Lifshitz Z."/>
            <person name="Cohen O."/>
            <person name="Gilbert J.A."/>
            <person name="Pupko T."/>
            <person name="Shuman H.A."/>
            <person name="Segal G."/>
        </authorList>
    </citation>
    <scope>NUCLEOTIDE SEQUENCE [LARGE SCALE GENOMIC DNA]</scope>
    <source>
        <strain evidence="1 2">ATCC 49504</strain>
    </source>
</reference>
<keyword evidence="2" id="KW-1185">Reference proteome</keyword>
<proteinExistence type="predicted"/>
<dbReference type="PATRIC" id="fig|45065.4.peg.1850"/>
<evidence type="ECO:0000313" key="1">
    <source>
        <dbReference type="EMBL" id="KTC97890.1"/>
    </source>
</evidence>
<dbReference type="EMBL" id="LNYC01000069">
    <property type="protein sequence ID" value="KTC97890.1"/>
    <property type="molecule type" value="Genomic_DNA"/>
</dbReference>
<evidence type="ECO:0000313" key="2">
    <source>
        <dbReference type="Proteomes" id="UP000054785"/>
    </source>
</evidence>
<organism evidence="1 2">
    <name type="scientific">Legionella geestiana</name>
    <dbReference type="NCBI Taxonomy" id="45065"/>
    <lineage>
        <taxon>Bacteria</taxon>
        <taxon>Pseudomonadati</taxon>
        <taxon>Pseudomonadota</taxon>
        <taxon>Gammaproteobacteria</taxon>
        <taxon>Legionellales</taxon>
        <taxon>Legionellaceae</taxon>
        <taxon>Legionella</taxon>
    </lineage>
</organism>
<sequence>MAWLVLDLDLTVLAAQRDESKVDTTFHTLSHPDTVVVCDRSYEVKLINADKLVKLINHACDHHEGVIFLTAGAWNEEDLLDYLYFALDGLSAKAYEALVNAPVLNALNAMRLHPERDFNGVRHLAKNIRLDAWLKRSGQTLCSLDSRFVVVDDHPRHTDSFRGHTHVTAIHATTCTSDIEELGIEKPLAFYDEAMQALSMSAKMEQDALQASPAKKATSAQATLAQSLFFRLTELKDAEDNCASSSVPDSHPKLW</sequence>
<dbReference type="Proteomes" id="UP000054785">
    <property type="component" value="Unassembled WGS sequence"/>
</dbReference>
<comment type="caution">
    <text evidence="1">The sequence shown here is derived from an EMBL/GenBank/DDBJ whole genome shotgun (WGS) entry which is preliminary data.</text>
</comment>
<dbReference type="RefSeq" id="WP_028386828.1">
    <property type="nucleotide sequence ID" value="NZ_CAAAHN010000033.1"/>
</dbReference>